<dbReference type="InParanoid" id="A0A1Y2LPC1"/>
<accession>A0A1Y2LPC1</accession>
<evidence type="ECO:0000313" key="2">
    <source>
        <dbReference type="Proteomes" id="UP000193240"/>
    </source>
</evidence>
<dbReference type="Proteomes" id="UP000193240">
    <property type="component" value="Unassembled WGS sequence"/>
</dbReference>
<keyword evidence="2" id="KW-1185">Reference proteome</keyword>
<organism evidence="1 2">
    <name type="scientific">Epicoccum nigrum</name>
    <name type="common">Soil fungus</name>
    <name type="synonym">Epicoccum purpurascens</name>
    <dbReference type="NCBI Taxonomy" id="105696"/>
    <lineage>
        <taxon>Eukaryota</taxon>
        <taxon>Fungi</taxon>
        <taxon>Dikarya</taxon>
        <taxon>Ascomycota</taxon>
        <taxon>Pezizomycotina</taxon>
        <taxon>Dothideomycetes</taxon>
        <taxon>Pleosporomycetidae</taxon>
        <taxon>Pleosporales</taxon>
        <taxon>Pleosporineae</taxon>
        <taxon>Didymellaceae</taxon>
        <taxon>Epicoccum</taxon>
    </lineage>
</organism>
<dbReference type="EMBL" id="KZ107855">
    <property type="protein sequence ID" value="OSS45037.1"/>
    <property type="molecule type" value="Genomic_DNA"/>
</dbReference>
<name>A0A1Y2LPC1_EPING</name>
<gene>
    <name evidence="1" type="ORF">B5807_09345</name>
</gene>
<sequence length="105" mass="11894">MHQKSISTSLPSLTGIWLPNSCSKKRCLRRDHHMEQTTLLVMGITATLWHSPNDIRRRCFDGKERTMTAKAGPLPFSHITHSRFAFATVESCGSKLLNKFPKPLC</sequence>
<reference evidence="1 2" key="1">
    <citation type="journal article" date="2017" name="Genome Announc.">
        <title>Genome sequence of the saprophytic ascomycete Epicoccum nigrum ICMP 19927 strain isolated from New Zealand.</title>
        <authorList>
            <person name="Fokin M."/>
            <person name="Fleetwood D."/>
            <person name="Weir B.S."/>
            <person name="Villas-Boas S.G."/>
        </authorList>
    </citation>
    <scope>NUCLEOTIDE SEQUENCE [LARGE SCALE GENOMIC DNA]</scope>
    <source>
        <strain evidence="1 2">ICMP 19927</strain>
    </source>
</reference>
<evidence type="ECO:0000313" key="1">
    <source>
        <dbReference type="EMBL" id="OSS45037.1"/>
    </source>
</evidence>
<protein>
    <submittedName>
        <fullName evidence="1">Uncharacterized protein</fullName>
    </submittedName>
</protein>
<proteinExistence type="predicted"/>
<dbReference type="AlphaFoldDB" id="A0A1Y2LPC1"/>